<keyword evidence="2" id="KW-0732">Signal</keyword>
<organism evidence="3 4">
    <name type="scientific">Desulfomonile tiedjei (strain ATCC 49306 / DSM 6799 / DCB-1)</name>
    <dbReference type="NCBI Taxonomy" id="706587"/>
    <lineage>
        <taxon>Bacteria</taxon>
        <taxon>Pseudomonadati</taxon>
        <taxon>Thermodesulfobacteriota</taxon>
        <taxon>Desulfomonilia</taxon>
        <taxon>Desulfomonilales</taxon>
        <taxon>Desulfomonilaceae</taxon>
        <taxon>Desulfomonile</taxon>
    </lineage>
</organism>
<evidence type="ECO:0008006" key="5">
    <source>
        <dbReference type="Google" id="ProtNLM"/>
    </source>
</evidence>
<evidence type="ECO:0000313" key="3">
    <source>
        <dbReference type="EMBL" id="AFM26685.1"/>
    </source>
</evidence>
<name>I4CAU4_DESTA</name>
<evidence type="ECO:0000313" key="4">
    <source>
        <dbReference type="Proteomes" id="UP000006055"/>
    </source>
</evidence>
<reference evidence="4" key="1">
    <citation type="submission" date="2012-06" db="EMBL/GenBank/DDBJ databases">
        <title>Complete sequence of chromosome of Desulfomonile tiedjei DSM 6799.</title>
        <authorList>
            <person name="Lucas S."/>
            <person name="Copeland A."/>
            <person name="Lapidus A."/>
            <person name="Glavina del Rio T."/>
            <person name="Dalin E."/>
            <person name="Tice H."/>
            <person name="Bruce D."/>
            <person name="Goodwin L."/>
            <person name="Pitluck S."/>
            <person name="Peters L."/>
            <person name="Ovchinnikova G."/>
            <person name="Zeytun A."/>
            <person name="Lu M."/>
            <person name="Kyrpides N."/>
            <person name="Mavromatis K."/>
            <person name="Ivanova N."/>
            <person name="Brettin T."/>
            <person name="Detter J.C."/>
            <person name="Han C."/>
            <person name="Larimer F."/>
            <person name="Land M."/>
            <person name="Hauser L."/>
            <person name="Markowitz V."/>
            <person name="Cheng J.-F."/>
            <person name="Hugenholtz P."/>
            <person name="Woyke T."/>
            <person name="Wu D."/>
            <person name="Spring S."/>
            <person name="Schroeder M."/>
            <person name="Brambilla E."/>
            <person name="Klenk H.-P."/>
            <person name="Eisen J.A."/>
        </authorList>
    </citation>
    <scope>NUCLEOTIDE SEQUENCE [LARGE SCALE GENOMIC DNA]</scope>
    <source>
        <strain evidence="4">ATCC 49306 / DSM 6799 / DCB-1</strain>
    </source>
</reference>
<dbReference type="AlphaFoldDB" id="I4CAU4"/>
<protein>
    <recommendedName>
        <fullName evidence="5">Secreted protein</fullName>
    </recommendedName>
</protein>
<dbReference type="Proteomes" id="UP000006055">
    <property type="component" value="Chromosome"/>
</dbReference>
<feature type="compositionally biased region" description="Polar residues" evidence="1">
    <location>
        <begin position="91"/>
        <end position="115"/>
    </location>
</feature>
<evidence type="ECO:0000256" key="2">
    <source>
        <dbReference type="SAM" id="SignalP"/>
    </source>
</evidence>
<feature type="region of interest" description="Disordered" evidence="1">
    <location>
        <begin position="81"/>
        <end position="128"/>
    </location>
</feature>
<evidence type="ECO:0000256" key="1">
    <source>
        <dbReference type="SAM" id="MobiDB-lite"/>
    </source>
</evidence>
<accession>I4CAU4</accession>
<dbReference type="KEGG" id="dti:Desti_4046"/>
<feature type="signal peptide" evidence="2">
    <location>
        <begin position="1"/>
        <end position="25"/>
    </location>
</feature>
<keyword evidence="4" id="KW-1185">Reference proteome</keyword>
<feature type="chain" id="PRO_5003687433" description="Secreted protein" evidence="2">
    <location>
        <begin position="26"/>
        <end position="128"/>
    </location>
</feature>
<proteinExistence type="predicted"/>
<dbReference type="EMBL" id="CP003360">
    <property type="protein sequence ID" value="AFM26685.1"/>
    <property type="molecule type" value="Genomic_DNA"/>
</dbReference>
<sequence>MRILAAVLCSLVMVTFICASPFVWANESIQPPPTNLADQLPTKAKGSIHLVDASGSQDGVAPQKLDVSGAATRTLVGVDSSKPLKPCRNCPQGSSDTGNTQAEGVTQNVPDTSQPARAGCKNCPKSPK</sequence>
<dbReference type="RefSeq" id="WP_014811811.1">
    <property type="nucleotide sequence ID" value="NC_018025.1"/>
</dbReference>
<gene>
    <name evidence="3" type="ordered locus">Desti_4046</name>
</gene>
<dbReference type="HOGENOM" id="CLU_1956078_0_0_7"/>